<dbReference type="SUPFAM" id="SSF51445">
    <property type="entry name" value="(Trans)glycosidases"/>
    <property type="match status" value="1"/>
</dbReference>
<dbReference type="InterPro" id="IPR050226">
    <property type="entry name" value="NagZ_Beta-hexosaminidase"/>
</dbReference>
<dbReference type="PANTHER" id="PTHR30480:SF13">
    <property type="entry name" value="BETA-HEXOSAMINIDASE"/>
    <property type="match status" value="1"/>
</dbReference>
<organism evidence="7 8">
    <name type="scientific">Salinispira pacifica</name>
    <dbReference type="NCBI Taxonomy" id="1307761"/>
    <lineage>
        <taxon>Bacteria</taxon>
        <taxon>Pseudomonadati</taxon>
        <taxon>Spirochaetota</taxon>
        <taxon>Spirochaetia</taxon>
        <taxon>Spirochaetales</taxon>
        <taxon>Spirochaetaceae</taxon>
        <taxon>Salinispira</taxon>
    </lineage>
</organism>
<dbReference type="HOGENOM" id="CLU_008392_0_0_12"/>
<dbReference type="PANTHER" id="PTHR30480">
    <property type="entry name" value="BETA-HEXOSAMINIDASE-RELATED"/>
    <property type="match status" value="1"/>
</dbReference>
<name>V5WM85_9SPIO</name>
<dbReference type="EMBL" id="CP006939">
    <property type="protein sequence ID" value="AHC16730.1"/>
    <property type="molecule type" value="Genomic_DNA"/>
</dbReference>
<accession>V5WM85</accession>
<dbReference type="GO" id="GO:0005975">
    <property type="term" value="P:carbohydrate metabolic process"/>
    <property type="evidence" value="ECO:0007669"/>
    <property type="project" value="InterPro"/>
</dbReference>
<evidence type="ECO:0000256" key="3">
    <source>
        <dbReference type="ARBA" id="ARBA00012663"/>
    </source>
</evidence>
<proteinExistence type="inferred from homology"/>
<dbReference type="InterPro" id="IPR017853">
    <property type="entry name" value="GH"/>
</dbReference>
<evidence type="ECO:0000256" key="5">
    <source>
        <dbReference type="ARBA" id="ARBA00023295"/>
    </source>
</evidence>
<keyword evidence="5 7" id="KW-0326">Glycosidase</keyword>
<dbReference type="Pfam" id="PF00933">
    <property type="entry name" value="Glyco_hydro_3"/>
    <property type="match status" value="1"/>
</dbReference>
<protein>
    <recommendedName>
        <fullName evidence="3">beta-N-acetylhexosaminidase</fullName>
        <ecNumber evidence="3">3.2.1.52</ecNumber>
    </recommendedName>
</protein>
<dbReference type="GO" id="GO:0004563">
    <property type="term" value="F:beta-N-acetylhexosaminidase activity"/>
    <property type="evidence" value="ECO:0007669"/>
    <property type="project" value="UniProtKB-EC"/>
</dbReference>
<dbReference type="eggNOG" id="COG1472">
    <property type="taxonomic scope" value="Bacteria"/>
</dbReference>
<feature type="domain" description="Glycoside hydrolase family 3 N-terminal" evidence="6">
    <location>
        <begin position="128"/>
        <end position="286"/>
    </location>
</feature>
<evidence type="ECO:0000256" key="4">
    <source>
        <dbReference type="ARBA" id="ARBA00022801"/>
    </source>
</evidence>
<dbReference type="InterPro" id="IPR036962">
    <property type="entry name" value="Glyco_hydro_3_N_sf"/>
</dbReference>
<dbReference type="OrthoDB" id="9805821at2"/>
<dbReference type="Proteomes" id="UP000018680">
    <property type="component" value="Chromosome"/>
</dbReference>
<dbReference type="InterPro" id="IPR001764">
    <property type="entry name" value="Glyco_hydro_3_N"/>
</dbReference>
<dbReference type="GO" id="GO:0009254">
    <property type="term" value="P:peptidoglycan turnover"/>
    <property type="evidence" value="ECO:0007669"/>
    <property type="project" value="TreeGrafter"/>
</dbReference>
<dbReference type="AlphaFoldDB" id="V5WM85"/>
<evidence type="ECO:0000313" key="7">
    <source>
        <dbReference type="EMBL" id="AHC16730.1"/>
    </source>
</evidence>
<sequence length="373" mass="40966">MTLEEIAGKKFLIAVPVCETLEATLTIVHSYLGLHPAGFMVGVGGRLPILNTPASDPCVDFQRLCDFIDRLKKLYPEGIIAVDAEGGNLFNILNGISPLKTAGEYRGCRTNRDGKQELSCRFNDHVREHARLLAQAGVNLNFAPLLDVPRQGYRGYTAADGRSISDMPDEVIWYAREFIRVHGEAGIVCSGKHFPGYGHLSVNPHASLSNEANAWEESRDLLPYRQLIKEHTLEAVMTGHSTTPYHPGIPATLAPESRRLLRGRLGFTGISIADELFMGALNEYYRNPSSGRSDGDPLGESRAVDAWRNNDLIIVSYPVQEADGTVRGVPGGEKRLFRMSEAVCRAVSSGLLGPGDWEPGLRRLNLIFQKTGK</sequence>
<evidence type="ECO:0000256" key="1">
    <source>
        <dbReference type="ARBA" id="ARBA00001231"/>
    </source>
</evidence>
<dbReference type="KEGG" id="slr:L21SP2_3392"/>
<evidence type="ECO:0000259" key="6">
    <source>
        <dbReference type="Pfam" id="PF00933"/>
    </source>
</evidence>
<evidence type="ECO:0000313" key="8">
    <source>
        <dbReference type="Proteomes" id="UP000018680"/>
    </source>
</evidence>
<reference evidence="7 8" key="1">
    <citation type="journal article" date="2015" name="Stand. Genomic Sci.">
        <title>Complete genome sequence and description of Salinispira pacifica gen. nov., sp. nov., a novel spirochaete isolated form a hypersaline microbial mat.</title>
        <authorList>
            <person name="Ben Hania W."/>
            <person name="Joseph M."/>
            <person name="Schumann P."/>
            <person name="Bunk B."/>
            <person name="Fiebig A."/>
            <person name="Sproer C."/>
            <person name="Klenk H.P."/>
            <person name="Fardeau M.L."/>
            <person name="Spring S."/>
        </authorList>
    </citation>
    <scope>NUCLEOTIDE SEQUENCE [LARGE SCALE GENOMIC DNA]</scope>
    <source>
        <strain evidence="7 8">L21-RPul-D2</strain>
    </source>
</reference>
<dbReference type="STRING" id="1307761.L21SP2_3392"/>
<dbReference type="EC" id="3.2.1.52" evidence="3"/>
<dbReference type="RefSeq" id="WP_024269618.1">
    <property type="nucleotide sequence ID" value="NC_023035.1"/>
</dbReference>
<comment type="catalytic activity">
    <reaction evidence="1">
        <text>Hydrolysis of terminal non-reducing N-acetyl-D-hexosamine residues in N-acetyl-beta-D-hexosaminides.</text>
        <dbReference type="EC" id="3.2.1.52"/>
    </reaction>
</comment>
<comment type="similarity">
    <text evidence="2">Belongs to the glycosyl hydrolase 3 family.</text>
</comment>
<keyword evidence="8" id="KW-1185">Reference proteome</keyword>
<gene>
    <name evidence="7" type="ORF">L21SP2_3392</name>
</gene>
<keyword evidence="4 7" id="KW-0378">Hydrolase</keyword>
<dbReference type="Gene3D" id="3.20.20.300">
    <property type="entry name" value="Glycoside hydrolase, family 3, N-terminal domain"/>
    <property type="match status" value="1"/>
</dbReference>
<evidence type="ECO:0000256" key="2">
    <source>
        <dbReference type="ARBA" id="ARBA00005336"/>
    </source>
</evidence>